<accession>A0A822XKI6</accession>
<sequence length="47" mass="5473">MQFDRTFDMSSVALFFYFIYLFIFWGNVKCVVGFIGLGSCNFQPSTQ</sequence>
<protein>
    <submittedName>
        <fullName evidence="2">Uncharacterized protein</fullName>
    </submittedName>
</protein>
<organism evidence="2 3">
    <name type="scientific">Nelumbo nucifera</name>
    <name type="common">Sacred lotus</name>
    <dbReference type="NCBI Taxonomy" id="4432"/>
    <lineage>
        <taxon>Eukaryota</taxon>
        <taxon>Viridiplantae</taxon>
        <taxon>Streptophyta</taxon>
        <taxon>Embryophyta</taxon>
        <taxon>Tracheophyta</taxon>
        <taxon>Spermatophyta</taxon>
        <taxon>Magnoliopsida</taxon>
        <taxon>Proteales</taxon>
        <taxon>Nelumbonaceae</taxon>
        <taxon>Nelumbo</taxon>
    </lineage>
</organism>
<keyword evidence="3" id="KW-1185">Reference proteome</keyword>
<feature type="transmembrane region" description="Helical" evidence="1">
    <location>
        <begin position="12"/>
        <end position="37"/>
    </location>
</feature>
<comment type="caution">
    <text evidence="2">The sequence shown here is derived from an EMBL/GenBank/DDBJ whole genome shotgun (WGS) entry which is preliminary data.</text>
</comment>
<keyword evidence="1" id="KW-0472">Membrane</keyword>
<keyword evidence="1" id="KW-0812">Transmembrane</keyword>
<evidence type="ECO:0000313" key="3">
    <source>
        <dbReference type="Proteomes" id="UP000607653"/>
    </source>
</evidence>
<dbReference type="Proteomes" id="UP000607653">
    <property type="component" value="Unassembled WGS sequence"/>
</dbReference>
<gene>
    <name evidence="2" type="ORF">HUJ06_021686</name>
</gene>
<evidence type="ECO:0000313" key="2">
    <source>
        <dbReference type="EMBL" id="DAD20223.1"/>
    </source>
</evidence>
<proteinExistence type="predicted"/>
<dbReference type="AlphaFoldDB" id="A0A822XKI6"/>
<name>A0A822XKI6_NELNU</name>
<dbReference type="EMBL" id="DUZY01000001">
    <property type="protein sequence ID" value="DAD20223.1"/>
    <property type="molecule type" value="Genomic_DNA"/>
</dbReference>
<evidence type="ECO:0000256" key="1">
    <source>
        <dbReference type="SAM" id="Phobius"/>
    </source>
</evidence>
<reference evidence="2 3" key="1">
    <citation type="journal article" date="2020" name="Mol. Biol. Evol.">
        <title>Distinct Expression and Methylation Patterns for Genes with Different Fates following a Single Whole-Genome Duplication in Flowering Plants.</title>
        <authorList>
            <person name="Shi T."/>
            <person name="Rahmani R.S."/>
            <person name="Gugger P.F."/>
            <person name="Wang M."/>
            <person name="Li H."/>
            <person name="Zhang Y."/>
            <person name="Li Z."/>
            <person name="Wang Q."/>
            <person name="Van de Peer Y."/>
            <person name="Marchal K."/>
            <person name="Chen J."/>
        </authorList>
    </citation>
    <scope>NUCLEOTIDE SEQUENCE [LARGE SCALE GENOMIC DNA]</scope>
    <source>
        <tissue evidence="2">Leaf</tissue>
    </source>
</reference>
<keyword evidence="1" id="KW-1133">Transmembrane helix</keyword>